<name>A0ABU1FLX2_9MICO</name>
<dbReference type="EMBL" id="JAVKGS010000003">
    <property type="protein sequence ID" value="MDR5692755.1"/>
    <property type="molecule type" value="Genomic_DNA"/>
</dbReference>
<proteinExistence type="predicted"/>
<organism evidence="1 2">
    <name type="scientific">Agromyces indicus</name>
    <dbReference type="NCBI Taxonomy" id="758919"/>
    <lineage>
        <taxon>Bacteria</taxon>
        <taxon>Bacillati</taxon>
        <taxon>Actinomycetota</taxon>
        <taxon>Actinomycetes</taxon>
        <taxon>Micrococcales</taxon>
        <taxon>Microbacteriaceae</taxon>
        <taxon>Agromyces</taxon>
    </lineage>
</organism>
<sequence length="49" mass="5036">MEQRDAASDAETDPGLATGAVCWLAATCAECGALVEGGTCWNCGTRRSE</sequence>
<evidence type="ECO:0000313" key="2">
    <source>
        <dbReference type="Proteomes" id="UP001260072"/>
    </source>
</evidence>
<evidence type="ECO:0000313" key="1">
    <source>
        <dbReference type="EMBL" id="MDR5692755.1"/>
    </source>
</evidence>
<reference evidence="2" key="1">
    <citation type="submission" date="2023-07" db="EMBL/GenBank/DDBJ databases">
        <title>Description of three actinobacteria isolated from air of manufacturing shop in a pharmaceutical factory.</title>
        <authorList>
            <person name="Zhang D.-F."/>
        </authorList>
    </citation>
    <scope>NUCLEOTIDE SEQUENCE [LARGE SCALE GENOMIC DNA]</scope>
    <source>
        <strain evidence="2">CCTCC AB 2011122</strain>
    </source>
</reference>
<accession>A0ABU1FLX2</accession>
<gene>
    <name evidence="1" type="ORF">RH861_11860</name>
</gene>
<dbReference type="Proteomes" id="UP001260072">
    <property type="component" value="Unassembled WGS sequence"/>
</dbReference>
<comment type="caution">
    <text evidence="1">The sequence shown here is derived from an EMBL/GenBank/DDBJ whole genome shotgun (WGS) entry which is preliminary data.</text>
</comment>
<keyword evidence="2" id="KW-1185">Reference proteome</keyword>
<dbReference type="RefSeq" id="WP_310521135.1">
    <property type="nucleotide sequence ID" value="NZ_BAABBS010000001.1"/>
</dbReference>
<protein>
    <submittedName>
        <fullName evidence="1">Uncharacterized protein</fullName>
    </submittedName>
</protein>